<proteinExistence type="predicted"/>
<dbReference type="Proteomes" id="UP000189728">
    <property type="component" value="Unassembled WGS sequence"/>
</dbReference>
<organism evidence="1 2">
    <name type="scientific">Campylobacter pinnipediorum subsp. pinnipediorum</name>
    <dbReference type="NCBI Taxonomy" id="1660067"/>
    <lineage>
        <taxon>Bacteria</taxon>
        <taxon>Pseudomonadati</taxon>
        <taxon>Campylobacterota</taxon>
        <taxon>Epsilonproteobacteria</taxon>
        <taxon>Campylobacterales</taxon>
        <taxon>Campylobacteraceae</taxon>
        <taxon>Campylobacter</taxon>
    </lineage>
</organism>
<name>A0AAX0LCF6_9BACT</name>
<evidence type="ECO:0000313" key="2">
    <source>
        <dbReference type="Proteomes" id="UP000189728"/>
    </source>
</evidence>
<protein>
    <submittedName>
        <fullName evidence="1">Uncharacterized protein</fullName>
    </submittedName>
</protein>
<reference evidence="1 2" key="1">
    <citation type="submission" date="2016-08" db="EMBL/GenBank/DDBJ databases">
        <title>Campylobacter species from sea mammals.</title>
        <authorList>
            <person name="Gilbert M.J."/>
            <person name="Byrne B.A."/>
            <person name="Zomer A.L."/>
            <person name="Wagenaar J.A."/>
        </authorList>
    </citation>
    <scope>NUCLEOTIDE SEQUENCE [LARGE SCALE GENOMIC DNA]</scope>
    <source>
        <strain evidence="1 2">1105248</strain>
    </source>
</reference>
<comment type="caution">
    <text evidence="1">The sequence shown here is derived from an EMBL/GenBank/DDBJ whole genome shotgun (WGS) entry which is preliminary data.</text>
</comment>
<sequence>MKVTDDRTLTAQDTKNNNAVKEILKAATEFATVNDNSVIAGDNTITLKFVDVNGKSVDIKLTPGKDYNNASKIEITSGDKTSTIKLGGSKGSETLTF</sequence>
<dbReference type="AlphaFoldDB" id="A0AAX0LCF6"/>
<dbReference type="EMBL" id="MCRK01000006">
    <property type="protein sequence ID" value="OPA82023.1"/>
    <property type="molecule type" value="Genomic_DNA"/>
</dbReference>
<gene>
    <name evidence="1" type="ORF">BFG04_07900</name>
</gene>
<evidence type="ECO:0000313" key="1">
    <source>
        <dbReference type="EMBL" id="OPA82023.1"/>
    </source>
</evidence>
<accession>A0AAX0LCF6</accession>